<accession>B9KXC0</accession>
<dbReference type="InterPro" id="IPR013785">
    <property type="entry name" value="Aldolase_TIM"/>
</dbReference>
<evidence type="ECO:0000256" key="6">
    <source>
        <dbReference type="ARBA" id="ARBA00022822"/>
    </source>
</evidence>
<dbReference type="GO" id="GO:0004640">
    <property type="term" value="F:phosphoribosylanthranilate isomerase activity"/>
    <property type="evidence" value="ECO:0007669"/>
    <property type="project" value="UniProtKB-UniRule"/>
</dbReference>
<protein>
    <recommendedName>
        <fullName evidence="4 9">N-(5'-phosphoribosyl)anthranilate isomerase</fullName>
        <shortName evidence="9">PRAI</shortName>
        <ecNumber evidence="3 9">5.3.1.24</ecNumber>
    </recommendedName>
</protein>
<dbReference type="GO" id="GO:0000162">
    <property type="term" value="P:L-tryptophan biosynthetic process"/>
    <property type="evidence" value="ECO:0007669"/>
    <property type="project" value="UniProtKB-UniRule"/>
</dbReference>
<dbReference type="InterPro" id="IPR044643">
    <property type="entry name" value="TrpF_fam"/>
</dbReference>
<evidence type="ECO:0000256" key="4">
    <source>
        <dbReference type="ARBA" id="ARBA00022272"/>
    </source>
</evidence>
<evidence type="ECO:0000256" key="1">
    <source>
        <dbReference type="ARBA" id="ARBA00001164"/>
    </source>
</evidence>
<comment type="catalytic activity">
    <reaction evidence="1 9">
        <text>N-(5-phospho-beta-D-ribosyl)anthranilate = 1-(2-carboxyphenylamino)-1-deoxy-D-ribulose 5-phosphate</text>
        <dbReference type="Rhea" id="RHEA:21540"/>
        <dbReference type="ChEBI" id="CHEBI:18277"/>
        <dbReference type="ChEBI" id="CHEBI:58613"/>
        <dbReference type="EC" id="5.3.1.24"/>
    </reaction>
</comment>
<dbReference type="Gene3D" id="3.20.20.70">
    <property type="entry name" value="Aldolase class I"/>
    <property type="match status" value="1"/>
</dbReference>
<dbReference type="AlphaFoldDB" id="B9KXC0"/>
<dbReference type="InterPro" id="IPR001240">
    <property type="entry name" value="PRAI_dom"/>
</dbReference>
<evidence type="ECO:0000313" key="12">
    <source>
        <dbReference type="Proteomes" id="UP000000447"/>
    </source>
</evidence>
<dbReference type="PANTHER" id="PTHR42894">
    <property type="entry name" value="N-(5'-PHOSPHORIBOSYL)ANTHRANILATE ISOMERASE"/>
    <property type="match status" value="1"/>
</dbReference>
<reference evidence="11 12" key="1">
    <citation type="journal article" date="2009" name="PLoS ONE">
        <title>Complete genome sequence of the aerobic CO-oxidizing thermophile Thermomicrobium roseum.</title>
        <authorList>
            <person name="Wu D."/>
            <person name="Raymond J."/>
            <person name="Wu M."/>
            <person name="Chatterji S."/>
            <person name="Ren Q."/>
            <person name="Graham J.E."/>
            <person name="Bryant D.A."/>
            <person name="Robb F."/>
            <person name="Colman A."/>
            <person name="Tallon L.J."/>
            <person name="Badger J.H."/>
            <person name="Madupu R."/>
            <person name="Ward N.L."/>
            <person name="Eisen J.A."/>
        </authorList>
    </citation>
    <scope>NUCLEOTIDE SEQUENCE [LARGE SCALE GENOMIC DNA]</scope>
    <source>
        <strain evidence="12">ATCC 27502 / DSM 5159 / P-2</strain>
    </source>
</reference>
<proteinExistence type="inferred from homology"/>
<evidence type="ECO:0000256" key="7">
    <source>
        <dbReference type="ARBA" id="ARBA00023141"/>
    </source>
</evidence>
<evidence type="ECO:0000256" key="5">
    <source>
        <dbReference type="ARBA" id="ARBA00022605"/>
    </source>
</evidence>
<dbReference type="CDD" id="cd00405">
    <property type="entry name" value="PRAI"/>
    <property type="match status" value="1"/>
</dbReference>
<gene>
    <name evidence="9 11" type="primary">trpF</name>
    <name evidence="11" type="ordered locus">trd_0106</name>
</gene>
<name>B9KXC0_THERP</name>
<dbReference type="EMBL" id="CP001275">
    <property type="protein sequence ID" value="ACM05336.1"/>
    <property type="molecule type" value="Genomic_DNA"/>
</dbReference>
<dbReference type="SUPFAM" id="SSF51366">
    <property type="entry name" value="Ribulose-phoshate binding barrel"/>
    <property type="match status" value="1"/>
</dbReference>
<dbReference type="EC" id="5.3.1.24" evidence="3 9"/>
<dbReference type="HOGENOM" id="CLU_076364_1_0_0"/>
<keyword evidence="12" id="KW-1185">Reference proteome</keyword>
<dbReference type="RefSeq" id="WP_012641520.1">
    <property type="nucleotide sequence ID" value="NC_011959.1"/>
</dbReference>
<dbReference type="PANTHER" id="PTHR42894:SF1">
    <property type="entry name" value="N-(5'-PHOSPHORIBOSYL)ANTHRANILATE ISOMERASE"/>
    <property type="match status" value="1"/>
</dbReference>
<evidence type="ECO:0000256" key="9">
    <source>
        <dbReference type="HAMAP-Rule" id="MF_00135"/>
    </source>
</evidence>
<dbReference type="Pfam" id="PF00697">
    <property type="entry name" value="PRAI"/>
    <property type="match status" value="1"/>
</dbReference>
<dbReference type="Proteomes" id="UP000000447">
    <property type="component" value="Chromosome"/>
</dbReference>
<dbReference type="HAMAP" id="MF_00135">
    <property type="entry name" value="PRAI"/>
    <property type="match status" value="1"/>
</dbReference>
<evidence type="ECO:0000256" key="3">
    <source>
        <dbReference type="ARBA" id="ARBA00012572"/>
    </source>
</evidence>
<organism evidence="11 12">
    <name type="scientific">Thermomicrobium roseum (strain ATCC 27502 / DSM 5159 / P-2)</name>
    <dbReference type="NCBI Taxonomy" id="309801"/>
    <lineage>
        <taxon>Bacteria</taxon>
        <taxon>Pseudomonadati</taxon>
        <taxon>Thermomicrobiota</taxon>
        <taxon>Thermomicrobia</taxon>
        <taxon>Thermomicrobiales</taxon>
        <taxon>Thermomicrobiaceae</taxon>
        <taxon>Thermomicrobium</taxon>
    </lineage>
</organism>
<dbReference type="KEGG" id="tro:trd_0106"/>
<keyword evidence="6 9" id="KW-0822">Tryptophan biosynthesis</keyword>
<keyword evidence="7 9" id="KW-0057">Aromatic amino acid biosynthesis</keyword>
<dbReference type="InterPro" id="IPR011060">
    <property type="entry name" value="RibuloseP-bd_barrel"/>
</dbReference>
<comment type="pathway">
    <text evidence="2 9">Amino-acid biosynthesis; L-tryptophan biosynthesis; L-tryptophan from chorismate: step 3/5.</text>
</comment>
<sequence length="230" mass="24888">MPGLVKLCGMRTPEDARAAIETGADLIGLVFAPSRRRVSLEEARAICRTVRESRNPPRIVGLFVDAPVDEIAMIASALELDLVQLHGNEPPEVLARLGWPALKAIRLRPGESLEAACDRIAPYFSRERNPLAILLDAYHPSLLGGTGQIVDWTLAAELAARFPIILAGGLRPETVAEAIALVRPLGVDVSSGIERDGHKDPQLMQAFVAAARRAFLTLDRPAEIRIGGMR</sequence>
<comment type="similarity">
    <text evidence="9">Belongs to the TrpF family.</text>
</comment>
<feature type="domain" description="N-(5'phosphoribosyl) anthranilate isomerase (PRAI)" evidence="10">
    <location>
        <begin position="6"/>
        <end position="209"/>
    </location>
</feature>
<evidence type="ECO:0000256" key="8">
    <source>
        <dbReference type="ARBA" id="ARBA00023235"/>
    </source>
</evidence>
<dbReference type="OrthoDB" id="9786954at2"/>
<evidence type="ECO:0000259" key="10">
    <source>
        <dbReference type="Pfam" id="PF00697"/>
    </source>
</evidence>
<keyword evidence="5 9" id="KW-0028">Amino-acid biosynthesis</keyword>
<evidence type="ECO:0000313" key="11">
    <source>
        <dbReference type="EMBL" id="ACM05336.1"/>
    </source>
</evidence>
<evidence type="ECO:0000256" key="2">
    <source>
        <dbReference type="ARBA" id="ARBA00004664"/>
    </source>
</evidence>
<dbReference type="STRING" id="309801.trd_0106"/>
<keyword evidence="8 9" id="KW-0413">Isomerase</keyword>
<dbReference type="UniPathway" id="UPA00035">
    <property type="reaction ID" value="UER00042"/>
</dbReference>
<dbReference type="eggNOG" id="COG0135">
    <property type="taxonomic scope" value="Bacteria"/>
</dbReference>